<dbReference type="Proteomes" id="UP000094527">
    <property type="component" value="Unassembled WGS sequence"/>
</dbReference>
<name>A0A1D2MY16_ORCCI</name>
<reference evidence="1 2" key="1">
    <citation type="journal article" date="2016" name="Genome Biol. Evol.">
        <title>Gene Family Evolution Reflects Adaptation to Soil Environmental Stressors in the Genome of the Collembolan Orchesella cincta.</title>
        <authorList>
            <person name="Faddeeva-Vakhrusheva A."/>
            <person name="Derks M.F."/>
            <person name="Anvar S.Y."/>
            <person name="Agamennone V."/>
            <person name="Suring W."/>
            <person name="Smit S."/>
            <person name="van Straalen N.M."/>
            <person name="Roelofs D."/>
        </authorList>
    </citation>
    <scope>NUCLEOTIDE SEQUENCE [LARGE SCALE GENOMIC DNA]</scope>
    <source>
        <tissue evidence="1">Mixed pool</tissue>
    </source>
</reference>
<dbReference type="AlphaFoldDB" id="A0A1D2MY16"/>
<dbReference type="EMBL" id="LJIJ01000431">
    <property type="protein sequence ID" value="ODM97565.1"/>
    <property type="molecule type" value="Genomic_DNA"/>
</dbReference>
<proteinExistence type="predicted"/>
<keyword evidence="2" id="KW-1185">Reference proteome</keyword>
<accession>A0A1D2MY16</accession>
<protein>
    <submittedName>
        <fullName evidence="1">Uncharacterized protein</fullName>
    </submittedName>
</protein>
<evidence type="ECO:0000313" key="2">
    <source>
        <dbReference type="Proteomes" id="UP000094527"/>
    </source>
</evidence>
<evidence type="ECO:0000313" key="1">
    <source>
        <dbReference type="EMBL" id="ODM97565.1"/>
    </source>
</evidence>
<organism evidence="1 2">
    <name type="scientific">Orchesella cincta</name>
    <name type="common">Springtail</name>
    <name type="synonym">Podura cincta</name>
    <dbReference type="NCBI Taxonomy" id="48709"/>
    <lineage>
        <taxon>Eukaryota</taxon>
        <taxon>Metazoa</taxon>
        <taxon>Ecdysozoa</taxon>
        <taxon>Arthropoda</taxon>
        <taxon>Hexapoda</taxon>
        <taxon>Collembola</taxon>
        <taxon>Entomobryomorpha</taxon>
        <taxon>Entomobryoidea</taxon>
        <taxon>Orchesellidae</taxon>
        <taxon>Orchesellinae</taxon>
        <taxon>Orchesella</taxon>
    </lineage>
</organism>
<sequence length="100" mass="11387">MQIYTYRLKDAIKEFRLFGCELTTCTIIYDDVYGLMLRWGDTMAATKRQAAGLTNAIPRSTLNDEELYSVEFDSTSFLTVVCTHSIKLFPTSISLGHMFV</sequence>
<gene>
    <name evidence="1" type="ORF">Ocin01_09118</name>
</gene>
<dbReference type="OrthoDB" id="8123617at2759"/>
<comment type="caution">
    <text evidence="1">The sequence shown here is derived from an EMBL/GenBank/DDBJ whole genome shotgun (WGS) entry which is preliminary data.</text>
</comment>